<comment type="caution">
    <text evidence="5">The sequence shown here is derived from an EMBL/GenBank/DDBJ whole genome shotgun (WGS) entry which is preliminary data.</text>
</comment>
<dbReference type="SMART" id="SM00320">
    <property type="entry name" value="WD40"/>
    <property type="match status" value="5"/>
</dbReference>
<evidence type="ECO:0000256" key="3">
    <source>
        <dbReference type="PROSITE-ProRule" id="PRU00221"/>
    </source>
</evidence>
<dbReference type="Pfam" id="PF17108">
    <property type="entry name" value="HET-S"/>
    <property type="match status" value="1"/>
</dbReference>
<sequence length="1311" mass="149452">MQSATANSVQSLSATDASRVHVGNTYSTTQNYYKGTDQAETKQLLKALRSTDPRLDKLRIQGTNGGLLKESYMWILETPEFLAWRNEDHESRLLWIKGDPGKGKTMLLCGIIDELLPSTRLENPESQISLSYFFCQATYPELRNSTTVLQGLIYLLVIQQPCLASHLQDWQAHNTAHRNSWFETEILFRKIVADPALREAYLIVDALDECLEDLDCLLEVISCSIPHVKWIVSSRIRVEIEEHFQTLSILGLSLELHEESVSQAISYFIDYRTRGLVKKKRLKSNIAEEVHRHLTQHAHGTFLWVALVCRELEKCRPWEISKELLQLPENLTKLYARMMDQIRTSKSYGTYIRLLAVVSTVFRPITFPEVIAMEEQLDLDEETLPDVIWECGSFLTWKEKTIVFVHQSAKDFLLKEPSLFQFGLAHHHYDLFQKSISVLKSLHKDMYHMIYPGVSLGSAILNLPKPDPLDGLVYAAVFWADHIREAHQLSIQGGIEGKIPFVDTIYNFISEKFLFWLEALSLSQNLPAAGKALLFLKDLPAQVLSQPAVTALIEDSLRFLLLFNPIIESYPLQIYASGLLFSPQKSLIRNLFEQHTPKFILRRPRVDDTWSPISSVFETPSENQISTISFSSTSELLAMTTFDSQLLIWNVNTGYMHKKSKYDNTTLLTTSPDFQWLAFITIHYSSDAKKHVQDALEVRELDSNNALWTRTLDKRQALAMKISPDSRWLAVCYKSELHVYDREGGTPRSWPLQLDLETEPWDMTPWPWRMEFSSDCAVLLLLYYGDGYSVVVSDLHTGIQFKHCSVENQYDGNLRSLIDANFIPNTHLVMIIGIEEVPYLWDFLKGECNRLFVDDLHVHRLAYSHAESWVTVAYCHEVILLCRDQLTPLRKLKLHALFDDTDAFEAIVVSHDDKKIAVCSRTTIWLLDVQTTMGAELSSDGYGNRLSHILNDGASIAYHDNFGKVEIENPIEGAITTLDMRGSLRENLNVIALSPEGQLLACSDGSSIHIRDLDRGHLQYTLEAGAKVEDIAISSNIGGDGQWIAACIRHGVSVWDVDLGQFHRLIGFPEDLGRYSARAFFVGTRLAVSWCFHEWECPFDHIYETLVFYDIKTGQQLTQCNLPCSRLGYTLRGGNLSMSPNGKWVVSYVSACRRLLLSDIEAGILYAVVDINAVWFSFIDNSTLCTDQGVFSLDCVLNDLDVESRKGRTYGVKIGNQVAQELPVIIPTFGKYGHDIYGEWITLDNSPLIWLPQQYRHWSIDFKQMVIGHHHITINSLRGTYSIVFTNDTGEHLRKAMHNLAIENLTIIKRF</sequence>
<protein>
    <recommendedName>
        <fullName evidence="4">NACHT domain-containing protein</fullName>
    </recommendedName>
</protein>
<dbReference type="Pfam" id="PF24883">
    <property type="entry name" value="NPHP3_N"/>
    <property type="match status" value="1"/>
</dbReference>
<proteinExistence type="predicted"/>
<evidence type="ECO:0000256" key="2">
    <source>
        <dbReference type="ARBA" id="ARBA00022737"/>
    </source>
</evidence>
<dbReference type="PROSITE" id="PS00678">
    <property type="entry name" value="WD_REPEATS_1"/>
    <property type="match status" value="1"/>
</dbReference>
<accession>A0A9P7KU83</accession>
<dbReference type="InterPro" id="IPR031351">
    <property type="entry name" value="NWD2_N"/>
</dbReference>
<keyword evidence="6" id="KW-1185">Reference proteome</keyword>
<dbReference type="PANTHER" id="PTHR10039:SF14">
    <property type="entry name" value="NACHT DOMAIN-CONTAINING PROTEIN"/>
    <property type="match status" value="1"/>
</dbReference>
<evidence type="ECO:0000313" key="5">
    <source>
        <dbReference type="EMBL" id="KAG5659191.1"/>
    </source>
</evidence>
<reference evidence="5" key="1">
    <citation type="submission" date="2021-04" db="EMBL/GenBank/DDBJ databases">
        <title>Draft genome of Fusarium avenaceum strain F156N33, isolated from an atmospheric sample in Virginia.</title>
        <authorList>
            <person name="Yang S."/>
            <person name="Vinatzer B.A."/>
            <person name="Coleman J."/>
        </authorList>
    </citation>
    <scope>NUCLEOTIDE SEQUENCE</scope>
    <source>
        <strain evidence="5">F156N33</strain>
    </source>
</reference>
<feature type="domain" description="NACHT" evidence="4">
    <location>
        <begin position="92"/>
        <end position="235"/>
    </location>
</feature>
<organism evidence="5 6">
    <name type="scientific">Fusarium avenaceum</name>
    <dbReference type="NCBI Taxonomy" id="40199"/>
    <lineage>
        <taxon>Eukaryota</taxon>
        <taxon>Fungi</taxon>
        <taxon>Dikarya</taxon>
        <taxon>Ascomycota</taxon>
        <taxon>Pezizomycotina</taxon>
        <taxon>Sordariomycetes</taxon>
        <taxon>Hypocreomycetidae</taxon>
        <taxon>Hypocreales</taxon>
        <taxon>Nectriaceae</taxon>
        <taxon>Fusarium</taxon>
        <taxon>Fusarium tricinctum species complex</taxon>
    </lineage>
</organism>
<dbReference type="Gene3D" id="2.130.10.10">
    <property type="entry name" value="YVTN repeat-like/Quinoprotein amine dehydrogenase"/>
    <property type="match status" value="2"/>
</dbReference>
<gene>
    <name evidence="5" type="ORF">KAF25_000393</name>
</gene>
<dbReference type="SUPFAM" id="SSF52540">
    <property type="entry name" value="P-loop containing nucleoside triphosphate hydrolases"/>
    <property type="match status" value="1"/>
</dbReference>
<dbReference type="PROSITE" id="PS50082">
    <property type="entry name" value="WD_REPEATS_2"/>
    <property type="match status" value="1"/>
</dbReference>
<dbReference type="InterPro" id="IPR015943">
    <property type="entry name" value="WD40/YVTN_repeat-like_dom_sf"/>
</dbReference>
<name>A0A9P7KU83_9HYPO</name>
<dbReference type="PANTHER" id="PTHR10039">
    <property type="entry name" value="AMELOGENIN"/>
    <property type="match status" value="1"/>
</dbReference>
<evidence type="ECO:0000256" key="1">
    <source>
        <dbReference type="ARBA" id="ARBA00022574"/>
    </source>
</evidence>
<evidence type="ECO:0000259" key="4">
    <source>
        <dbReference type="PROSITE" id="PS50837"/>
    </source>
</evidence>
<keyword evidence="1 3" id="KW-0853">WD repeat</keyword>
<dbReference type="SUPFAM" id="SSF82171">
    <property type="entry name" value="DPP6 N-terminal domain-like"/>
    <property type="match status" value="2"/>
</dbReference>
<keyword evidence="2" id="KW-0677">Repeat</keyword>
<dbReference type="InterPro" id="IPR001680">
    <property type="entry name" value="WD40_rpt"/>
</dbReference>
<dbReference type="InterPro" id="IPR007111">
    <property type="entry name" value="NACHT_NTPase"/>
</dbReference>
<dbReference type="PROSITE" id="PS50837">
    <property type="entry name" value="NACHT"/>
    <property type="match status" value="1"/>
</dbReference>
<dbReference type="InterPro" id="IPR019775">
    <property type="entry name" value="WD40_repeat_CS"/>
</dbReference>
<dbReference type="EMBL" id="JAGPUO010000012">
    <property type="protein sequence ID" value="KAG5659191.1"/>
    <property type="molecule type" value="Genomic_DNA"/>
</dbReference>
<feature type="repeat" description="WD" evidence="3">
    <location>
        <begin position="618"/>
        <end position="659"/>
    </location>
</feature>
<dbReference type="Proteomes" id="UP000782241">
    <property type="component" value="Unassembled WGS sequence"/>
</dbReference>
<dbReference type="InterPro" id="IPR056884">
    <property type="entry name" value="NPHP3-like_N"/>
</dbReference>
<evidence type="ECO:0000313" key="6">
    <source>
        <dbReference type="Proteomes" id="UP000782241"/>
    </source>
</evidence>
<dbReference type="InterPro" id="IPR027417">
    <property type="entry name" value="P-loop_NTPase"/>
</dbReference>